<keyword evidence="2" id="KW-0378">Hydrolase</keyword>
<dbReference type="RefSeq" id="WP_213165448.1">
    <property type="nucleotide sequence ID" value="NZ_CP058559.1"/>
</dbReference>
<keyword evidence="3 7" id="KW-0347">Helicase</keyword>
<dbReference type="SMART" id="SM00490">
    <property type="entry name" value="HELICc"/>
    <property type="match status" value="1"/>
</dbReference>
<organism evidence="7 8">
    <name type="scientific">Alkalicella caledoniensis</name>
    <dbReference type="NCBI Taxonomy" id="2731377"/>
    <lineage>
        <taxon>Bacteria</taxon>
        <taxon>Bacillati</taxon>
        <taxon>Bacillota</taxon>
        <taxon>Clostridia</taxon>
        <taxon>Eubacteriales</taxon>
        <taxon>Proteinivoracaceae</taxon>
        <taxon>Alkalicella</taxon>
    </lineage>
</organism>
<dbReference type="SUPFAM" id="SSF52540">
    <property type="entry name" value="P-loop containing nucleoside triphosphate hydrolases"/>
    <property type="match status" value="1"/>
</dbReference>
<dbReference type="CDD" id="cd18787">
    <property type="entry name" value="SF2_C_DEAD"/>
    <property type="match status" value="1"/>
</dbReference>
<dbReference type="Pfam" id="PF00271">
    <property type="entry name" value="Helicase_C"/>
    <property type="match status" value="1"/>
</dbReference>
<dbReference type="SMART" id="SM00487">
    <property type="entry name" value="DEXDc"/>
    <property type="match status" value="1"/>
</dbReference>
<dbReference type="GO" id="GO:0005524">
    <property type="term" value="F:ATP binding"/>
    <property type="evidence" value="ECO:0007669"/>
    <property type="project" value="UniProtKB-KW"/>
</dbReference>
<accession>A0A7G9W8S2</accession>
<evidence type="ECO:0000259" key="5">
    <source>
        <dbReference type="PROSITE" id="PS51192"/>
    </source>
</evidence>
<feature type="domain" description="Helicase ATP-binding" evidence="5">
    <location>
        <begin position="37"/>
        <end position="207"/>
    </location>
</feature>
<dbReference type="Proteomes" id="UP000516160">
    <property type="component" value="Chromosome"/>
</dbReference>
<dbReference type="GO" id="GO:0009409">
    <property type="term" value="P:response to cold"/>
    <property type="evidence" value="ECO:0007669"/>
    <property type="project" value="TreeGrafter"/>
</dbReference>
<dbReference type="InterPro" id="IPR050547">
    <property type="entry name" value="DEAD_box_RNA_helicases"/>
</dbReference>
<dbReference type="Gene3D" id="3.40.50.300">
    <property type="entry name" value="P-loop containing nucleotide triphosphate hydrolases"/>
    <property type="match status" value="2"/>
</dbReference>
<protein>
    <submittedName>
        <fullName evidence="7">DEAD/DEAH box helicase</fullName>
    </submittedName>
</protein>
<dbReference type="PROSITE" id="PS51192">
    <property type="entry name" value="HELICASE_ATP_BIND_1"/>
    <property type="match status" value="1"/>
</dbReference>
<dbReference type="KEGG" id="acae:HYG86_10075"/>
<reference evidence="7 8" key="1">
    <citation type="submission" date="2020-07" db="EMBL/GenBank/DDBJ databases">
        <title>Alkalicella. sp. LB2 genome.</title>
        <authorList>
            <person name="Postec A."/>
            <person name="Quemeneur M."/>
        </authorList>
    </citation>
    <scope>NUCLEOTIDE SEQUENCE [LARGE SCALE GENOMIC DNA]</scope>
    <source>
        <strain evidence="7 8">LB2</strain>
    </source>
</reference>
<evidence type="ECO:0000313" key="8">
    <source>
        <dbReference type="Proteomes" id="UP000516160"/>
    </source>
</evidence>
<evidence type="ECO:0000256" key="2">
    <source>
        <dbReference type="ARBA" id="ARBA00022801"/>
    </source>
</evidence>
<dbReference type="Pfam" id="PF00270">
    <property type="entry name" value="DEAD"/>
    <property type="match status" value="1"/>
</dbReference>
<evidence type="ECO:0000256" key="4">
    <source>
        <dbReference type="ARBA" id="ARBA00022840"/>
    </source>
</evidence>
<dbReference type="InterPro" id="IPR027417">
    <property type="entry name" value="P-loop_NTPase"/>
</dbReference>
<evidence type="ECO:0000259" key="6">
    <source>
        <dbReference type="PROSITE" id="PS51194"/>
    </source>
</evidence>
<dbReference type="PANTHER" id="PTHR47963">
    <property type="entry name" value="DEAD-BOX ATP-DEPENDENT RNA HELICASE 47, MITOCHONDRIAL"/>
    <property type="match status" value="1"/>
</dbReference>
<evidence type="ECO:0000256" key="3">
    <source>
        <dbReference type="ARBA" id="ARBA00022806"/>
    </source>
</evidence>
<dbReference type="InterPro" id="IPR014001">
    <property type="entry name" value="Helicase_ATP-bd"/>
</dbReference>
<dbReference type="PROSITE" id="PS51194">
    <property type="entry name" value="HELICASE_CTER"/>
    <property type="match status" value="1"/>
</dbReference>
<evidence type="ECO:0000313" key="7">
    <source>
        <dbReference type="EMBL" id="QNO15084.1"/>
    </source>
</evidence>
<evidence type="ECO:0000256" key="1">
    <source>
        <dbReference type="ARBA" id="ARBA00022741"/>
    </source>
</evidence>
<dbReference type="EMBL" id="CP058559">
    <property type="protein sequence ID" value="QNO15084.1"/>
    <property type="molecule type" value="Genomic_DNA"/>
</dbReference>
<gene>
    <name evidence="7" type="ORF">HYG86_10075</name>
</gene>
<keyword evidence="1" id="KW-0547">Nucleotide-binding</keyword>
<dbReference type="GO" id="GO:0016787">
    <property type="term" value="F:hydrolase activity"/>
    <property type="evidence" value="ECO:0007669"/>
    <property type="project" value="UniProtKB-KW"/>
</dbReference>
<proteinExistence type="predicted"/>
<sequence length="384" mass="43208">MSDNNNWISDLGLKEFLHTVWEKSGFKEPTDVQKQAVPLILNGKDVVAESPTGTGKTLAYLLPILEKLDPKQKNIQALVLAPSHELAMQIYQVIGEWTQGSDIKSASFIGGANVKKQLESLKDKPQIAVGTVGRIIELINMKKMKMHEVKTIVVDEFDVLIAQEHVNKLKLIIKSTLKDRQILCFSATLSEKTEEIAREIMKEPKIVQVKRIKENSATEHVYVICEEREKIDTLLKVVRTEEMKALIFINDIHKISEIEAKLLFKGMSLGVITGNSSKKERMESIRDFRSGKLSLLVATDVSARGLDIQGLTHVVNFDLPHDSKQYIHRSGRTGRMGAKGTVVSLLTNKEENILKRICSKLDISLGEKKLFSGKLVDDRNFNRK</sequence>
<dbReference type="AlphaFoldDB" id="A0A7G9W8S2"/>
<dbReference type="InterPro" id="IPR011545">
    <property type="entry name" value="DEAD/DEAH_box_helicase_dom"/>
</dbReference>
<dbReference type="GO" id="GO:0005840">
    <property type="term" value="C:ribosome"/>
    <property type="evidence" value="ECO:0007669"/>
    <property type="project" value="TreeGrafter"/>
</dbReference>
<dbReference type="GO" id="GO:0005829">
    <property type="term" value="C:cytosol"/>
    <property type="evidence" value="ECO:0007669"/>
    <property type="project" value="TreeGrafter"/>
</dbReference>
<name>A0A7G9W8S2_ALKCA</name>
<dbReference type="InterPro" id="IPR001650">
    <property type="entry name" value="Helicase_C-like"/>
</dbReference>
<dbReference type="GO" id="GO:0033592">
    <property type="term" value="F:RNA strand annealing activity"/>
    <property type="evidence" value="ECO:0007669"/>
    <property type="project" value="TreeGrafter"/>
</dbReference>
<dbReference type="InterPro" id="IPR044742">
    <property type="entry name" value="DEAD/DEAH_RhlB"/>
</dbReference>
<feature type="domain" description="Helicase C-terminal" evidence="6">
    <location>
        <begin position="230"/>
        <end position="376"/>
    </location>
</feature>
<keyword evidence="8" id="KW-1185">Reference proteome</keyword>
<dbReference type="PANTHER" id="PTHR47963:SF7">
    <property type="entry name" value="ATP-DEPENDENT RNA HELICASE YFML-RELATED"/>
    <property type="match status" value="1"/>
</dbReference>
<dbReference type="GO" id="GO:0003724">
    <property type="term" value="F:RNA helicase activity"/>
    <property type="evidence" value="ECO:0007669"/>
    <property type="project" value="TreeGrafter"/>
</dbReference>
<dbReference type="CDD" id="cd00268">
    <property type="entry name" value="DEADc"/>
    <property type="match status" value="1"/>
</dbReference>
<keyword evidence="4" id="KW-0067">ATP-binding</keyword>